<gene>
    <name evidence="2" type="ORF">ACAT0790_LOCUS36477</name>
</gene>
<organism evidence="2">
    <name type="scientific">Alexandrium catenella</name>
    <name type="common">Red tide dinoflagellate</name>
    <name type="synonym">Gonyaulax catenella</name>
    <dbReference type="NCBI Taxonomy" id="2925"/>
    <lineage>
        <taxon>Eukaryota</taxon>
        <taxon>Sar</taxon>
        <taxon>Alveolata</taxon>
        <taxon>Dinophyceae</taxon>
        <taxon>Gonyaulacales</taxon>
        <taxon>Pyrocystaceae</taxon>
        <taxon>Alexandrium</taxon>
    </lineage>
</organism>
<feature type="region of interest" description="Disordered" evidence="1">
    <location>
        <begin position="216"/>
        <end position="236"/>
    </location>
</feature>
<dbReference type="EMBL" id="HBGE01060855">
    <property type="protein sequence ID" value="CAD9159712.1"/>
    <property type="molecule type" value="Transcribed_RNA"/>
</dbReference>
<evidence type="ECO:0000313" key="2">
    <source>
        <dbReference type="EMBL" id="CAD9159712.1"/>
    </source>
</evidence>
<reference evidence="2" key="1">
    <citation type="submission" date="2021-01" db="EMBL/GenBank/DDBJ databases">
        <authorList>
            <person name="Corre E."/>
            <person name="Pelletier E."/>
            <person name="Niang G."/>
            <person name="Scheremetjew M."/>
            <person name="Finn R."/>
            <person name="Kale V."/>
            <person name="Holt S."/>
            <person name="Cochrane G."/>
            <person name="Meng A."/>
            <person name="Brown T."/>
            <person name="Cohen L."/>
        </authorList>
    </citation>
    <scope>NUCLEOTIDE SEQUENCE</scope>
    <source>
        <strain evidence="2">OF101</strain>
    </source>
</reference>
<name>A0A7S1WBT6_ALECA</name>
<evidence type="ECO:0000256" key="1">
    <source>
        <dbReference type="SAM" id="MobiDB-lite"/>
    </source>
</evidence>
<dbReference type="Gene3D" id="1.20.272.10">
    <property type="match status" value="1"/>
</dbReference>
<protein>
    <submittedName>
        <fullName evidence="2">Uncharacterized protein</fullName>
    </submittedName>
</protein>
<proteinExistence type="predicted"/>
<dbReference type="AlphaFoldDB" id="A0A7S1WBT6"/>
<accession>A0A7S1WBT6</accession>
<feature type="region of interest" description="Disordered" evidence="1">
    <location>
        <begin position="400"/>
        <end position="431"/>
    </location>
</feature>
<sequence>MSLLCLVWDRTGRASLSREPASFTRSFPSSFERDLRLRPPSLAGSAALEGAPEEAVGAAVPPPTAARPATAVSLFLGRHAAAGGSGPWGEAAPPASLPHPLALVKSSLQKAIRRGLARQAVAAAAYLLAHEPRELLRRLPVVLCEDVGIFDDLPELTWLMVAVQSGYVLSEEDVGFVLRLVGAAALHPQRTSPPKLLPGAAEVALARLLPRPAPATLAQKQAAPAPSAEKPAETAEAAASAGRTELLARCLALRACYGGMGGDVHLLLSFAASPELWADRLAPPSAGSPQASALAQEWLAVARGGGLGPRAWAWPLELAVQLEAAVDFHCSDVVPRLLRFLRSRPGATSVPEEAELKAAMWQHRSSLNCRDPPRPPTSAPAWWDAAGDAELSRLSRAAWAERRPQPPAAGVTAGAGADGKRRKTAGAGGGARQLSILRFAGPGAADATAGAAGA</sequence>